<evidence type="ECO:0000259" key="1">
    <source>
        <dbReference type="Pfam" id="PF12146"/>
    </source>
</evidence>
<keyword evidence="3" id="KW-0378">Hydrolase</keyword>
<dbReference type="Proteomes" id="UP000318431">
    <property type="component" value="Unassembled WGS sequence"/>
</dbReference>
<dbReference type="PANTHER" id="PTHR11614">
    <property type="entry name" value="PHOSPHOLIPASE-RELATED"/>
    <property type="match status" value="1"/>
</dbReference>
<dbReference type="CDD" id="cd02440">
    <property type="entry name" value="AdoMet_MTases"/>
    <property type="match status" value="1"/>
</dbReference>
<dbReference type="InterPro" id="IPR029058">
    <property type="entry name" value="AB_hydrolase_fold"/>
</dbReference>
<evidence type="ECO:0000259" key="2">
    <source>
        <dbReference type="Pfam" id="PF12147"/>
    </source>
</evidence>
<dbReference type="OrthoDB" id="9806902at2"/>
<dbReference type="FunFam" id="3.40.50.1820:FF:000201">
    <property type="entry name" value="Alpha/beta fold hydrolase"/>
    <property type="match status" value="1"/>
</dbReference>
<evidence type="ECO:0000313" key="4">
    <source>
        <dbReference type="Proteomes" id="UP000318431"/>
    </source>
</evidence>
<name>A0A562QYN7_9BURK</name>
<dbReference type="Pfam" id="PF12146">
    <property type="entry name" value="Hydrolase_4"/>
    <property type="match status" value="1"/>
</dbReference>
<accession>A0A562QYN7</accession>
<reference evidence="3 4" key="1">
    <citation type="journal article" date="2015" name="Stand. Genomic Sci.">
        <title>Genomic Encyclopedia of Bacterial and Archaeal Type Strains, Phase III: the genomes of soil and plant-associated and newly described type strains.</title>
        <authorList>
            <person name="Whitman W.B."/>
            <person name="Woyke T."/>
            <person name="Klenk H.P."/>
            <person name="Zhou Y."/>
            <person name="Lilburn T.G."/>
            <person name="Beck B.J."/>
            <person name="De Vos P."/>
            <person name="Vandamme P."/>
            <person name="Eisen J.A."/>
            <person name="Garrity G."/>
            <person name="Hugenholtz P."/>
            <person name="Kyrpides N.C."/>
        </authorList>
    </citation>
    <scope>NUCLEOTIDE SEQUENCE [LARGE SCALE GENOMIC DNA]</scope>
    <source>
        <strain evidence="3 4">CGMCC 1.10822</strain>
    </source>
</reference>
<sequence>MKQENPAAWVMSEAGFDANDGTRLFYRTWAPRAPRTDAPQRALVFLHRGHEHSGRIAQLVERFACQQDWAFAFDARGHGHSPGERGAAPGFATMVDDLDAFVRHIAQLHGIAVEDMLVVANSVGAVVAATWVHDYAPRIRGLIMAAAAFSIKLYVPLAKPGLRFARKFKPNLFVTSYIRPGMLTHSPEEAQAYASDPLIAKSISAQILLELADTAERIVQDAAAIDVPVLMLVADKDYVVHEAPQKLFFERLSSPLKRYVRLRDCYHAVFYERDTSVAMQASREFVEACYATQPLPAAHYADADRTSASARAYAALERNEYGTAFTRASHAMQRSMLKALGPLSNGMRIGLTHGFDSGESLDYVYRNQAGGRLFGAFMDRGYLDAVGWRGIRVRKVQLQALLADCIAAHDGRTPLRILDIAAGSARYMLETVKRFQERDIEVTLCDYAQHNVDRARQLAADLQLRAKVDCRLRDAFDPASYAGEEGRYDIVVVSGLFELFTENAPVLTALQGVVRSLKPGGCVIYTAQPWHPQVEMIAGTLTNHRGVPWRMRPRPQVEMDALVRLAGAAKERTLIGVDGIFTVSVARKAAAPGAAG</sequence>
<dbReference type="Gene3D" id="3.40.50.1820">
    <property type="entry name" value="alpha/beta hydrolase"/>
    <property type="match status" value="1"/>
</dbReference>
<dbReference type="AlphaFoldDB" id="A0A562QYN7"/>
<dbReference type="RefSeq" id="WP_145652260.1">
    <property type="nucleotide sequence ID" value="NZ_VLLB01000011.1"/>
</dbReference>
<comment type="caution">
    <text evidence="3">The sequence shown here is derived from an EMBL/GenBank/DDBJ whole genome shotgun (WGS) entry which is preliminary data.</text>
</comment>
<feature type="domain" description="Serine aminopeptidase S33" evidence="1">
    <location>
        <begin position="38"/>
        <end position="274"/>
    </location>
</feature>
<dbReference type="Pfam" id="PF12147">
    <property type="entry name" value="Methyltransf_20"/>
    <property type="match status" value="1"/>
</dbReference>
<dbReference type="InterPro" id="IPR022744">
    <property type="entry name" value="MeTrfase_dom_put"/>
</dbReference>
<keyword evidence="4" id="KW-1185">Reference proteome</keyword>
<proteinExistence type="predicted"/>
<evidence type="ECO:0000313" key="3">
    <source>
        <dbReference type="EMBL" id="TWI61444.1"/>
    </source>
</evidence>
<gene>
    <name evidence="3" type="ORF">IP91_04524</name>
</gene>
<dbReference type="InterPro" id="IPR029063">
    <property type="entry name" value="SAM-dependent_MTases_sf"/>
</dbReference>
<dbReference type="InterPro" id="IPR022742">
    <property type="entry name" value="Hydrolase_4"/>
</dbReference>
<dbReference type="GO" id="GO:0016787">
    <property type="term" value="F:hydrolase activity"/>
    <property type="evidence" value="ECO:0007669"/>
    <property type="project" value="UniProtKB-KW"/>
</dbReference>
<organism evidence="3 4">
    <name type="scientific">Pseudoduganella lurida</name>
    <dbReference type="NCBI Taxonomy" id="1036180"/>
    <lineage>
        <taxon>Bacteria</taxon>
        <taxon>Pseudomonadati</taxon>
        <taxon>Pseudomonadota</taxon>
        <taxon>Betaproteobacteria</taxon>
        <taxon>Burkholderiales</taxon>
        <taxon>Oxalobacteraceae</taxon>
        <taxon>Telluria group</taxon>
        <taxon>Pseudoduganella</taxon>
    </lineage>
</organism>
<dbReference type="SUPFAM" id="SSF53335">
    <property type="entry name" value="S-adenosyl-L-methionine-dependent methyltransferases"/>
    <property type="match status" value="1"/>
</dbReference>
<protein>
    <submittedName>
        <fullName evidence="3">Alpha-beta hydrolase superfamily lysophospholipase</fullName>
    </submittedName>
</protein>
<dbReference type="EMBL" id="VLLB01000011">
    <property type="protein sequence ID" value="TWI61444.1"/>
    <property type="molecule type" value="Genomic_DNA"/>
</dbReference>
<dbReference type="SUPFAM" id="SSF53474">
    <property type="entry name" value="alpha/beta-Hydrolases"/>
    <property type="match status" value="1"/>
</dbReference>
<dbReference type="Gene3D" id="3.40.50.150">
    <property type="entry name" value="Vaccinia Virus protein VP39"/>
    <property type="match status" value="1"/>
</dbReference>
<feature type="domain" description="Methyltransferase" evidence="2">
    <location>
        <begin position="283"/>
        <end position="588"/>
    </location>
</feature>
<dbReference type="InterPro" id="IPR051044">
    <property type="entry name" value="MAG_DAG_Lipase"/>
</dbReference>